<dbReference type="Proteomes" id="UP000075591">
    <property type="component" value="Unassembled WGS sequence"/>
</dbReference>
<sequence>MKKLCSIVLIFLLFTLTACTNEQDAISSQKQQTVKKATTSVENHLQTEVPSQLKKPLKIALIMQMSIGTFSSQYIEGVKKQVELFGGSVQVYNSDNDLAKMAANLDTAINSKVDGILIDHGRSEALKPGVEKALQANIPVVAFDNDLRLPGVTIIDQDDYSLAWKSLKTLAEDLNGQGNIAVVWVGGFAPMERRNVIIDAFYKRYPNIKEVARFGTASNNTPLDTQTQVEALLKKYPKKGDLQAIFASWDEFAKGAVKALEQAGRTDIKVYGIDLSNEDLQLMQKENSPWTATAATDPAEVGKVQVRFLYKKIAGEQTPDIYSLEPYLVKKNSLPKENITMDQLSKYINGWGNSKDAYSPWMKKLEKEKQ</sequence>
<dbReference type="InterPro" id="IPR050555">
    <property type="entry name" value="Bact_Solute-Bind_Prot2"/>
</dbReference>
<comment type="caution">
    <text evidence="5">The sequence shown here is derived from an EMBL/GenBank/DDBJ whole genome shotgun (WGS) entry which is preliminary data.</text>
</comment>
<keyword evidence="3" id="KW-0732">Signal</keyword>
<gene>
    <name evidence="5" type="ORF">AT274_15445</name>
</gene>
<dbReference type="GO" id="GO:0030246">
    <property type="term" value="F:carbohydrate binding"/>
    <property type="evidence" value="ECO:0007669"/>
    <property type="project" value="TreeGrafter"/>
</dbReference>
<dbReference type="InterPro" id="IPR025997">
    <property type="entry name" value="SBP_2_dom"/>
</dbReference>
<dbReference type="Gene3D" id="3.40.50.2300">
    <property type="match status" value="2"/>
</dbReference>
<evidence type="ECO:0000259" key="4">
    <source>
        <dbReference type="Pfam" id="PF13407"/>
    </source>
</evidence>
<dbReference type="PATRIC" id="fig|1396.432.peg.2408"/>
<evidence type="ECO:0000256" key="2">
    <source>
        <dbReference type="ARBA" id="ARBA00007639"/>
    </source>
</evidence>
<dbReference type="SUPFAM" id="SSF53822">
    <property type="entry name" value="Periplasmic binding protein-like I"/>
    <property type="match status" value="1"/>
</dbReference>
<accession>A0A150B6N1</accession>
<feature type="chain" id="PRO_5038413878" evidence="3">
    <location>
        <begin position="21"/>
        <end position="370"/>
    </location>
</feature>
<protein>
    <submittedName>
        <fullName evidence="5">LacI family transcriptional regulator</fullName>
    </submittedName>
</protein>
<comment type="subcellular location">
    <subcellularLocation>
        <location evidence="1">Cell envelope</location>
    </subcellularLocation>
</comment>
<dbReference type="Pfam" id="PF13407">
    <property type="entry name" value="Peripla_BP_4"/>
    <property type="match status" value="1"/>
</dbReference>
<proteinExistence type="inferred from homology"/>
<dbReference type="AlphaFoldDB" id="A0A150B6N1"/>
<feature type="signal peptide" evidence="3">
    <location>
        <begin position="1"/>
        <end position="20"/>
    </location>
</feature>
<dbReference type="CDD" id="cd06305">
    <property type="entry name" value="PBP1_methylthioribose_binding-like"/>
    <property type="match status" value="1"/>
</dbReference>
<dbReference type="InterPro" id="IPR028082">
    <property type="entry name" value="Peripla_BP_I"/>
</dbReference>
<dbReference type="GO" id="GO:0030288">
    <property type="term" value="C:outer membrane-bounded periplasmic space"/>
    <property type="evidence" value="ECO:0007669"/>
    <property type="project" value="TreeGrafter"/>
</dbReference>
<name>A0A150B6N1_BACCE</name>
<dbReference type="EMBL" id="LOMT01000024">
    <property type="protein sequence ID" value="KXY01777.1"/>
    <property type="molecule type" value="Genomic_DNA"/>
</dbReference>
<evidence type="ECO:0000256" key="1">
    <source>
        <dbReference type="ARBA" id="ARBA00004196"/>
    </source>
</evidence>
<feature type="domain" description="Periplasmic binding protein" evidence="4">
    <location>
        <begin position="59"/>
        <end position="316"/>
    </location>
</feature>
<dbReference type="RefSeq" id="WP_017560693.1">
    <property type="nucleotide sequence ID" value="NZ_JAAVIN010000009.1"/>
</dbReference>
<organism evidence="5 6">
    <name type="scientific">Bacillus cereus</name>
    <dbReference type="NCBI Taxonomy" id="1396"/>
    <lineage>
        <taxon>Bacteria</taxon>
        <taxon>Bacillati</taxon>
        <taxon>Bacillota</taxon>
        <taxon>Bacilli</taxon>
        <taxon>Bacillales</taxon>
        <taxon>Bacillaceae</taxon>
        <taxon>Bacillus</taxon>
        <taxon>Bacillus cereus group</taxon>
    </lineage>
</organism>
<dbReference type="PANTHER" id="PTHR30036:SF7">
    <property type="entry name" value="ABC TRANSPORTER PERIPLASMIC-BINDING PROTEIN YPHF"/>
    <property type="match status" value="1"/>
</dbReference>
<dbReference type="PANTHER" id="PTHR30036">
    <property type="entry name" value="D-XYLOSE-BINDING PERIPLASMIC PROTEIN"/>
    <property type="match status" value="1"/>
</dbReference>
<comment type="similarity">
    <text evidence="2">Belongs to the bacterial solute-binding protein 2 family.</text>
</comment>
<evidence type="ECO:0000313" key="6">
    <source>
        <dbReference type="Proteomes" id="UP000075591"/>
    </source>
</evidence>
<dbReference type="PROSITE" id="PS51257">
    <property type="entry name" value="PROKAR_LIPOPROTEIN"/>
    <property type="match status" value="1"/>
</dbReference>
<reference evidence="5 6" key="1">
    <citation type="submission" date="2015-12" db="EMBL/GenBank/DDBJ databases">
        <title>Bacillus cereus Group isolate.</title>
        <authorList>
            <person name="Kovac J."/>
        </authorList>
    </citation>
    <scope>NUCLEOTIDE SEQUENCE [LARGE SCALE GENOMIC DNA]</scope>
    <source>
        <strain evidence="5 6">FSL W8-0275</strain>
    </source>
</reference>
<evidence type="ECO:0000256" key="3">
    <source>
        <dbReference type="SAM" id="SignalP"/>
    </source>
</evidence>
<evidence type="ECO:0000313" key="5">
    <source>
        <dbReference type="EMBL" id="KXY01777.1"/>
    </source>
</evidence>